<comment type="caution">
    <text evidence="1">The sequence shown here is derived from an EMBL/GenBank/DDBJ whole genome shotgun (WGS) entry which is preliminary data.</text>
</comment>
<dbReference type="EMBL" id="JASOOE010000009">
    <property type="protein sequence ID" value="MDK7187456.1"/>
    <property type="molecule type" value="Genomic_DNA"/>
</dbReference>
<dbReference type="Proteomes" id="UP001229251">
    <property type="component" value="Unassembled WGS sequence"/>
</dbReference>
<evidence type="ECO:0000313" key="2">
    <source>
        <dbReference type="Proteomes" id="UP001229251"/>
    </source>
</evidence>
<name>A0AAJ1V3K5_9LACT</name>
<sequence>MGIFDQIGGLVDLLTNSQDLPSLDSLSAKSGIDKGSIGKILSLGLPAILQGMNHNNQTPEGLESFSEALNQHEQALDHYQSPDDLLNQADEVEGDKVLGHVFKDKDSIINRIADTLGIEPAAVKRVLILIAPMVLKYLADQRRKNQLDNEGLKKETDQLARKAREASQASGSIFDKLLGSKDTDSQSSGGLLDTILDLIR</sequence>
<protein>
    <submittedName>
        <fullName evidence="1">DUF937 domain-containing protein</fullName>
    </submittedName>
</protein>
<organism evidence="1 2">
    <name type="scientific">Facklamia hominis</name>
    <dbReference type="NCBI Taxonomy" id="178214"/>
    <lineage>
        <taxon>Bacteria</taxon>
        <taxon>Bacillati</taxon>
        <taxon>Bacillota</taxon>
        <taxon>Bacilli</taxon>
        <taxon>Lactobacillales</taxon>
        <taxon>Aerococcaceae</taxon>
        <taxon>Facklamia</taxon>
    </lineage>
</organism>
<dbReference type="InterPro" id="IPR009282">
    <property type="entry name" value="DUF937"/>
</dbReference>
<accession>A0AAJ1V3K5</accession>
<dbReference type="RefSeq" id="WP_070609945.1">
    <property type="nucleotide sequence ID" value="NZ_JASOOE010000009.1"/>
</dbReference>
<gene>
    <name evidence="1" type="ORF">QP433_05630</name>
</gene>
<evidence type="ECO:0000313" key="1">
    <source>
        <dbReference type="EMBL" id="MDK7187456.1"/>
    </source>
</evidence>
<dbReference type="Pfam" id="PF06078">
    <property type="entry name" value="DUF937"/>
    <property type="match status" value="1"/>
</dbReference>
<dbReference type="AlphaFoldDB" id="A0AAJ1V3K5"/>
<proteinExistence type="predicted"/>
<reference evidence="1" key="1">
    <citation type="submission" date="2023-05" db="EMBL/GenBank/DDBJ databases">
        <title>Cataloging the Phylogenetic Diversity of Human Bladder Bacteria.</title>
        <authorList>
            <person name="Du J."/>
        </authorList>
    </citation>
    <scope>NUCLEOTIDE SEQUENCE</scope>
    <source>
        <strain evidence="1">UMB1231</strain>
    </source>
</reference>